<dbReference type="EMBL" id="VSSQ01084068">
    <property type="protein sequence ID" value="MPN32199.1"/>
    <property type="molecule type" value="Genomic_DNA"/>
</dbReference>
<feature type="transmembrane region" description="Helical" evidence="1">
    <location>
        <begin position="7"/>
        <end position="33"/>
    </location>
</feature>
<gene>
    <name evidence="2" type="ORF">SDC9_179675</name>
</gene>
<keyword evidence="1" id="KW-0812">Transmembrane</keyword>
<feature type="transmembrane region" description="Helical" evidence="1">
    <location>
        <begin position="39"/>
        <end position="60"/>
    </location>
</feature>
<accession>A0A645H2I9</accession>
<name>A0A645H2I9_9ZZZZ</name>
<dbReference type="AlphaFoldDB" id="A0A645H2I9"/>
<evidence type="ECO:0000256" key="1">
    <source>
        <dbReference type="SAM" id="Phobius"/>
    </source>
</evidence>
<keyword evidence="1" id="KW-0472">Membrane</keyword>
<sequence length="75" mass="8912">MKEKIIYFFTCFLTYLMVFIVEFMTLSFIFTIFQVKGFFLPFVYVALLIIVNPLITWVLANTFYTKIQKGNSSEK</sequence>
<comment type="caution">
    <text evidence="2">The sequence shown here is derived from an EMBL/GenBank/DDBJ whole genome shotgun (WGS) entry which is preliminary data.</text>
</comment>
<reference evidence="2" key="1">
    <citation type="submission" date="2019-08" db="EMBL/GenBank/DDBJ databases">
        <authorList>
            <person name="Kucharzyk K."/>
            <person name="Murdoch R.W."/>
            <person name="Higgins S."/>
            <person name="Loffler F."/>
        </authorList>
    </citation>
    <scope>NUCLEOTIDE SEQUENCE</scope>
</reference>
<evidence type="ECO:0000313" key="2">
    <source>
        <dbReference type="EMBL" id="MPN32199.1"/>
    </source>
</evidence>
<proteinExistence type="predicted"/>
<protein>
    <recommendedName>
        <fullName evidence="3">DUF2798 domain-containing protein</fullName>
    </recommendedName>
</protein>
<keyword evidence="1" id="KW-1133">Transmembrane helix</keyword>
<evidence type="ECO:0008006" key="3">
    <source>
        <dbReference type="Google" id="ProtNLM"/>
    </source>
</evidence>
<organism evidence="2">
    <name type="scientific">bioreactor metagenome</name>
    <dbReference type="NCBI Taxonomy" id="1076179"/>
    <lineage>
        <taxon>unclassified sequences</taxon>
        <taxon>metagenomes</taxon>
        <taxon>ecological metagenomes</taxon>
    </lineage>
</organism>